<organism evidence="4 5">
    <name type="scientific">Thalassospira profundimaris</name>
    <dbReference type="NCBI Taxonomy" id="502049"/>
    <lineage>
        <taxon>Bacteria</taxon>
        <taxon>Pseudomonadati</taxon>
        <taxon>Pseudomonadota</taxon>
        <taxon>Alphaproteobacteria</taxon>
        <taxon>Rhodospirillales</taxon>
        <taxon>Thalassospiraceae</taxon>
        <taxon>Thalassospira</taxon>
    </lineage>
</organism>
<evidence type="ECO:0000313" key="4">
    <source>
        <dbReference type="EMBL" id="RCK36756.1"/>
    </source>
</evidence>
<gene>
    <name evidence="4" type="ORF">TH19_12610</name>
</gene>
<dbReference type="RefSeq" id="WP_114102624.1">
    <property type="nucleotide sequence ID" value="NZ_JPWF01000007.1"/>
</dbReference>
<name>A0A367W5Q0_9PROT</name>
<dbReference type="PANTHER" id="PTHR43072">
    <property type="entry name" value="N-ACETYLTRANSFERASE"/>
    <property type="match status" value="1"/>
</dbReference>
<evidence type="ECO:0000256" key="2">
    <source>
        <dbReference type="ARBA" id="ARBA00023315"/>
    </source>
</evidence>
<dbReference type="Proteomes" id="UP000253226">
    <property type="component" value="Unassembled WGS sequence"/>
</dbReference>
<dbReference type="Gene3D" id="3.40.630.30">
    <property type="match status" value="1"/>
</dbReference>
<dbReference type="GO" id="GO:0016747">
    <property type="term" value="F:acyltransferase activity, transferring groups other than amino-acyl groups"/>
    <property type="evidence" value="ECO:0007669"/>
    <property type="project" value="InterPro"/>
</dbReference>
<dbReference type="SUPFAM" id="SSF55729">
    <property type="entry name" value="Acyl-CoA N-acyltransferases (Nat)"/>
    <property type="match status" value="1"/>
</dbReference>
<feature type="domain" description="N-acetyltransferase" evidence="3">
    <location>
        <begin position="1"/>
        <end position="160"/>
    </location>
</feature>
<dbReference type="Pfam" id="PF00583">
    <property type="entry name" value="Acetyltransf_1"/>
    <property type="match status" value="1"/>
</dbReference>
<dbReference type="PANTHER" id="PTHR43072:SF23">
    <property type="entry name" value="UPF0039 PROTEIN C11D3.02C"/>
    <property type="match status" value="1"/>
</dbReference>
<accession>A0A367W5Q0</accession>
<protein>
    <submittedName>
        <fullName evidence="4">Phosphinothricin acetyltransferase</fullName>
    </submittedName>
</protein>
<dbReference type="PROSITE" id="PS51186">
    <property type="entry name" value="GNAT"/>
    <property type="match status" value="1"/>
</dbReference>
<dbReference type="OrthoDB" id="5459937at2"/>
<comment type="caution">
    <text evidence="4">The sequence shown here is derived from an EMBL/GenBank/DDBJ whole genome shotgun (WGS) entry which is preliminary data.</text>
</comment>
<dbReference type="AlphaFoldDB" id="A0A367W5Q0"/>
<proteinExistence type="predicted"/>
<keyword evidence="2" id="KW-0012">Acyltransferase</keyword>
<sequence length="169" mass="18145">MIIRAMTPNDGDAVIDIYGRAIAGGNATFQENAGSWESWDQGHLDDCRFVACNALGRVIGWAGLSGVSNRCVYRGVAEISVYVDPDAQGQGIGKALLAALIAESEAQDIWSLEAGIFPENTASVALHRSLGFQDVGLRRGLGRMTYGPFAGKWRDVLLMQRRSSVVGVE</sequence>
<evidence type="ECO:0000256" key="1">
    <source>
        <dbReference type="ARBA" id="ARBA00022679"/>
    </source>
</evidence>
<dbReference type="CDD" id="cd04301">
    <property type="entry name" value="NAT_SF"/>
    <property type="match status" value="1"/>
</dbReference>
<dbReference type="InterPro" id="IPR016181">
    <property type="entry name" value="Acyl_CoA_acyltransferase"/>
</dbReference>
<dbReference type="EMBL" id="JPWF01000007">
    <property type="protein sequence ID" value="RCK36756.1"/>
    <property type="molecule type" value="Genomic_DNA"/>
</dbReference>
<keyword evidence="1 4" id="KW-0808">Transferase</keyword>
<reference evidence="4 5" key="1">
    <citation type="submission" date="2014-07" db="EMBL/GenBank/DDBJ databases">
        <title>Draft genome sequence of Thalassospira profundimaris 35.</title>
        <authorList>
            <person name="Lai Q."/>
            <person name="Shao Z."/>
        </authorList>
    </citation>
    <scope>NUCLEOTIDE SEQUENCE [LARGE SCALE GENOMIC DNA]</scope>
    <source>
        <strain evidence="4 5">35</strain>
    </source>
</reference>
<evidence type="ECO:0000259" key="3">
    <source>
        <dbReference type="PROSITE" id="PS51186"/>
    </source>
</evidence>
<dbReference type="InterPro" id="IPR000182">
    <property type="entry name" value="GNAT_dom"/>
</dbReference>
<evidence type="ECO:0000313" key="5">
    <source>
        <dbReference type="Proteomes" id="UP000253226"/>
    </source>
</evidence>